<dbReference type="STRING" id="394264.SAMN04488040_1052"/>
<keyword evidence="7" id="KW-1185">Reference proteome</keyword>
<dbReference type="Pfam" id="PF00730">
    <property type="entry name" value="HhH-GPD"/>
    <property type="match status" value="1"/>
</dbReference>
<evidence type="ECO:0000256" key="4">
    <source>
        <dbReference type="ARBA" id="ARBA00023204"/>
    </source>
</evidence>
<evidence type="ECO:0000256" key="3">
    <source>
        <dbReference type="ARBA" id="ARBA00022763"/>
    </source>
</evidence>
<keyword evidence="3" id="KW-0227">DNA damage</keyword>
<dbReference type="AlphaFoldDB" id="A0A1I6QXU6"/>
<reference evidence="7" key="1">
    <citation type="submission" date="2016-10" db="EMBL/GenBank/DDBJ databases">
        <authorList>
            <person name="Varghese N."/>
            <person name="Submissions S."/>
        </authorList>
    </citation>
    <scope>NUCLEOTIDE SEQUENCE [LARGE SCALE GENOMIC DNA]</scope>
    <source>
        <strain evidence="7">DSM 23422</strain>
    </source>
</reference>
<sequence>MKNVGRIITCDADVAEGAAWLANTQPRFADALQATGPLPLRLRADGFDALIGAIISQQVSVASANAMSAKMDAQGLTHEAAIISAGEEGLRAAGLSRQKIRYALALAQSGIDYDALRDVPNDEVIKTLTAIPGVGTWTAQIYAMFSLGRADVFAEGDLALQEAAKTLFDLPVRPKPKQLAQMAEAWSPWRSVAARALFSYYRVVKQREGIT</sequence>
<evidence type="ECO:0000256" key="2">
    <source>
        <dbReference type="ARBA" id="ARBA00012000"/>
    </source>
</evidence>
<dbReference type="PANTHER" id="PTHR43003">
    <property type="entry name" value="DNA-3-METHYLADENINE GLYCOSYLASE"/>
    <property type="match status" value="1"/>
</dbReference>
<dbReference type="SUPFAM" id="SSF48150">
    <property type="entry name" value="DNA-glycosylase"/>
    <property type="match status" value="1"/>
</dbReference>
<dbReference type="GO" id="GO:0032131">
    <property type="term" value="F:alkylated DNA binding"/>
    <property type="evidence" value="ECO:0007669"/>
    <property type="project" value="TreeGrafter"/>
</dbReference>
<dbReference type="Proteomes" id="UP000199239">
    <property type="component" value="Unassembled WGS sequence"/>
</dbReference>
<dbReference type="GO" id="GO:0008725">
    <property type="term" value="F:DNA-3-methyladenine glycosylase activity"/>
    <property type="evidence" value="ECO:0007669"/>
    <property type="project" value="TreeGrafter"/>
</dbReference>
<comment type="catalytic activity">
    <reaction evidence="1">
        <text>Hydrolysis of alkylated DNA, releasing 3-methyladenine, 3-methylguanine, 7-methylguanine and 7-methyladenine.</text>
        <dbReference type="EC" id="3.2.2.21"/>
    </reaction>
</comment>
<dbReference type="Gene3D" id="1.10.340.30">
    <property type="entry name" value="Hypothetical protein, domain 2"/>
    <property type="match status" value="1"/>
</dbReference>
<dbReference type="SMART" id="SM00478">
    <property type="entry name" value="ENDO3c"/>
    <property type="match status" value="1"/>
</dbReference>
<gene>
    <name evidence="6" type="ORF">SAMN04488040_1052</name>
</gene>
<dbReference type="GO" id="GO:0032993">
    <property type="term" value="C:protein-DNA complex"/>
    <property type="evidence" value="ECO:0007669"/>
    <property type="project" value="TreeGrafter"/>
</dbReference>
<dbReference type="CDD" id="cd00056">
    <property type="entry name" value="ENDO3c"/>
    <property type="match status" value="1"/>
</dbReference>
<dbReference type="RefSeq" id="WP_093915219.1">
    <property type="nucleotide sequence ID" value="NZ_FPAJ01000001.1"/>
</dbReference>
<dbReference type="GO" id="GO:0005737">
    <property type="term" value="C:cytoplasm"/>
    <property type="evidence" value="ECO:0007669"/>
    <property type="project" value="TreeGrafter"/>
</dbReference>
<accession>A0A1I6QXU6</accession>
<dbReference type="GO" id="GO:0006285">
    <property type="term" value="P:base-excision repair, AP site formation"/>
    <property type="evidence" value="ECO:0007669"/>
    <property type="project" value="TreeGrafter"/>
</dbReference>
<dbReference type="EC" id="3.2.2.21" evidence="2"/>
<organism evidence="6 7">
    <name type="scientific">Sulfitobacter marinus</name>
    <dbReference type="NCBI Taxonomy" id="394264"/>
    <lineage>
        <taxon>Bacteria</taxon>
        <taxon>Pseudomonadati</taxon>
        <taxon>Pseudomonadota</taxon>
        <taxon>Alphaproteobacteria</taxon>
        <taxon>Rhodobacterales</taxon>
        <taxon>Roseobacteraceae</taxon>
        <taxon>Sulfitobacter</taxon>
    </lineage>
</organism>
<protein>
    <recommendedName>
        <fullName evidence="2">DNA-3-methyladenine glycosylase II</fullName>
        <ecNumber evidence="2">3.2.2.21</ecNumber>
    </recommendedName>
</protein>
<evidence type="ECO:0000313" key="7">
    <source>
        <dbReference type="Proteomes" id="UP000199239"/>
    </source>
</evidence>
<dbReference type="OrthoDB" id="9785929at2"/>
<dbReference type="GO" id="GO:0006307">
    <property type="term" value="P:DNA alkylation repair"/>
    <property type="evidence" value="ECO:0007669"/>
    <property type="project" value="TreeGrafter"/>
</dbReference>
<dbReference type="Gene3D" id="1.10.1670.40">
    <property type="match status" value="1"/>
</dbReference>
<feature type="domain" description="HhH-GPD" evidence="5">
    <location>
        <begin position="55"/>
        <end position="203"/>
    </location>
</feature>
<keyword evidence="4" id="KW-0234">DNA repair</keyword>
<dbReference type="EMBL" id="FPAJ01000001">
    <property type="protein sequence ID" value="SFS57307.1"/>
    <property type="molecule type" value="Genomic_DNA"/>
</dbReference>
<name>A0A1I6QXU6_9RHOB</name>
<dbReference type="GO" id="GO:0043916">
    <property type="term" value="F:DNA-7-methylguanine glycosylase activity"/>
    <property type="evidence" value="ECO:0007669"/>
    <property type="project" value="TreeGrafter"/>
</dbReference>
<evidence type="ECO:0000259" key="5">
    <source>
        <dbReference type="SMART" id="SM00478"/>
    </source>
</evidence>
<dbReference type="PANTHER" id="PTHR43003:SF5">
    <property type="entry name" value="DNA-3-METHYLADENINE GLYCOSYLASE"/>
    <property type="match status" value="1"/>
</dbReference>
<dbReference type="InterPro" id="IPR003265">
    <property type="entry name" value="HhH-GPD_domain"/>
</dbReference>
<proteinExistence type="predicted"/>
<dbReference type="InterPro" id="IPR051912">
    <property type="entry name" value="Alkylbase_DNA_Glycosylase/TA"/>
</dbReference>
<dbReference type="InterPro" id="IPR011257">
    <property type="entry name" value="DNA_glycosylase"/>
</dbReference>
<evidence type="ECO:0000256" key="1">
    <source>
        <dbReference type="ARBA" id="ARBA00000086"/>
    </source>
</evidence>
<evidence type="ECO:0000313" key="6">
    <source>
        <dbReference type="EMBL" id="SFS57307.1"/>
    </source>
</evidence>